<dbReference type="InterPro" id="IPR001466">
    <property type="entry name" value="Beta-lactam-related"/>
</dbReference>
<dbReference type="PANTHER" id="PTHR46825:SF11">
    <property type="entry name" value="PENICILLIN-BINDING PROTEIN 4"/>
    <property type="match status" value="1"/>
</dbReference>
<organism evidence="5 6">
    <name type="scientific">Dyella marensis</name>
    <dbReference type="NCBI Taxonomy" id="500610"/>
    <lineage>
        <taxon>Bacteria</taxon>
        <taxon>Pseudomonadati</taxon>
        <taxon>Pseudomonadota</taxon>
        <taxon>Gammaproteobacteria</taxon>
        <taxon>Lysobacterales</taxon>
        <taxon>Rhodanobacteraceae</taxon>
        <taxon>Dyella</taxon>
    </lineage>
</organism>
<feature type="domain" description="Beta-lactamase-related" evidence="4">
    <location>
        <begin position="39"/>
        <end position="342"/>
    </location>
</feature>
<feature type="signal peptide" evidence="3">
    <location>
        <begin position="1"/>
        <end position="22"/>
    </location>
</feature>
<keyword evidence="2" id="KW-0472">Membrane</keyword>
<reference evidence="6" key="1">
    <citation type="submission" date="2016-10" db="EMBL/GenBank/DDBJ databases">
        <authorList>
            <person name="Varghese N."/>
            <person name="Submissions S."/>
        </authorList>
    </citation>
    <scope>NUCLEOTIDE SEQUENCE [LARGE SCALE GENOMIC DNA]</scope>
    <source>
        <strain evidence="6">UNC178MFTsu3.1</strain>
    </source>
</reference>
<dbReference type="PANTHER" id="PTHR46825">
    <property type="entry name" value="D-ALANYL-D-ALANINE-CARBOXYPEPTIDASE/ENDOPEPTIDASE AMPH"/>
    <property type="match status" value="1"/>
</dbReference>
<evidence type="ECO:0000256" key="3">
    <source>
        <dbReference type="SAM" id="SignalP"/>
    </source>
</evidence>
<feature type="chain" id="PRO_5011583573" evidence="3">
    <location>
        <begin position="23"/>
        <end position="451"/>
    </location>
</feature>
<dbReference type="EMBL" id="FONH01000032">
    <property type="protein sequence ID" value="SFF58021.1"/>
    <property type="molecule type" value="Genomic_DNA"/>
</dbReference>
<dbReference type="Pfam" id="PF00144">
    <property type="entry name" value="Beta-lactamase"/>
    <property type="match status" value="1"/>
</dbReference>
<dbReference type="SUPFAM" id="SSF56601">
    <property type="entry name" value="beta-lactamase/transpeptidase-like"/>
    <property type="match status" value="1"/>
</dbReference>
<dbReference type="InterPro" id="IPR050491">
    <property type="entry name" value="AmpC-like"/>
</dbReference>
<gene>
    <name evidence="5" type="ORF">SAMN02799615_04252</name>
</gene>
<evidence type="ECO:0000256" key="2">
    <source>
        <dbReference type="ARBA" id="ARBA00023136"/>
    </source>
</evidence>
<dbReference type="InterPro" id="IPR012338">
    <property type="entry name" value="Beta-lactam/transpept-like"/>
</dbReference>
<evidence type="ECO:0000313" key="6">
    <source>
        <dbReference type="Proteomes" id="UP000199477"/>
    </source>
</evidence>
<sequence length="451" mass="48069">MNYFRTAGLLALLSCLASPAPATEDLAMRAQAMLATDIAHGNPGAVALVARGDQVLFRGAAGVANLELDVPLSAEQRFHIGSITKTLTAATVLELAAAHKLSLDDPLSRYLPDFPNGSHITLAQLLDHTAGIGDDWEANPAEALDTRTLVKRIADKAPDFAPGTAWRYSNSGYMLLGAVIERVTGQPWDRAMHDLVLVPAGMEHTLYAGDEQIVPGQVEGYSVDERGNATHAAFASMTGPGAAGALTSTADDLFKFLRALHGDLLPPEWRRAMTSPKTTSDGQQVPYGYGVATGTVRGKPVWEHNGGIPGFATQYTYFPEQDVTVVVLANTDGGRPNPRALAHRLGALAVGDPYTVWTPRALSVREMQPLAGSYRISGDSVHTLGVRDAKLTIRRDGGPERELAIAAGDVLYYAGDGTDYIHVVRGAKGQPVALEFHADGMPASRREPRLP</sequence>
<dbReference type="RefSeq" id="WP_026636842.1">
    <property type="nucleotide sequence ID" value="NZ_FONH01000032.1"/>
</dbReference>
<evidence type="ECO:0000259" key="4">
    <source>
        <dbReference type="Pfam" id="PF00144"/>
    </source>
</evidence>
<keyword evidence="3" id="KW-0732">Signal</keyword>
<comment type="subcellular location">
    <subcellularLocation>
        <location evidence="1">Membrane</location>
    </subcellularLocation>
</comment>
<dbReference type="Proteomes" id="UP000199477">
    <property type="component" value="Unassembled WGS sequence"/>
</dbReference>
<proteinExistence type="predicted"/>
<dbReference type="GO" id="GO:0016020">
    <property type="term" value="C:membrane"/>
    <property type="evidence" value="ECO:0007669"/>
    <property type="project" value="UniProtKB-SubCell"/>
</dbReference>
<dbReference type="Gene3D" id="3.40.710.10">
    <property type="entry name" value="DD-peptidase/beta-lactamase superfamily"/>
    <property type="match status" value="1"/>
</dbReference>
<name>A0A1I2JYW8_9GAMM</name>
<keyword evidence="6" id="KW-1185">Reference proteome</keyword>
<evidence type="ECO:0000256" key="1">
    <source>
        <dbReference type="ARBA" id="ARBA00004370"/>
    </source>
</evidence>
<evidence type="ECO:0000313" key="5">
    <source>
        <dbReference type="EMBL" id="SFF58021.1"/>
    </source>
</evidence>
<protein>
    <submittedName>
        <fullName evidence="5">CubicO group peptidase, beta-lactamase class C family</fullName>
    </submittedName>
</protein>
<dbReference type="STRING" id="500610.SAMN02799615_04252"/>
<accession>A0A1I2JYW8</accession>
<dbReference type="AlphaFoldDB" id="A0A1I2JYW8"/>